<dbReference type="EMBL" id="JBHUHP010000015">
    <property type="protein sequence ID" value="MFD2092964.1"/>
    <property type="molecule type" value="Genomic_DNA"/>
</dbReference>
<proteinExistence type="predicted"/>
<accession>A0ABW4XDD1</accession>
<dbReference type="Proteomes" id="UP001597402">
    <property type="component" value="Unassembled WGS sequence"/>
</dbReference>
<sequence>MTGPAAVPPAVLAAALAFVHEEAGFAQVTTIDRHGFPVGRSMTAFLNDDWSVDLVQRRSHARLAQLRRDPRALVTWVGDPAPGATNERPHVFDIGRLPPRAVFVRGTARFMDEQATVACYSRHVARQRAQGFTRAPLRDADQVLADLTGVHLEPYRVRLEGFGTGAQSFDWTLTPPDRTGLVGPPQVGTPQGEP</sequence>
<gene>
    <name evidence="2" type="ORF">ACFSHS_15420</name>
</gene>
<protein>
    <submittedName>
        <fullName evidence="2">Pyridoxamine 5'-phosphate oxidase family protein</fullName>
    </submittedName>
</protein>
<feature type="region of interest" description="Disordered" evidence="1">
    <location>
        <begin position="174"/>
        <end position="194"/>
    </location>
</feature>
<dbReference type="RefSeq" id="WP_376877863.1">
    <property type="nucleotide sequence ID" value="NZ_JBHUHP010000015.1"/>
</dbReference>
<organism evidence="2 3">
    <name type="scientific">Blastococcus deserti</name>
    <dbReference type="NCBI Taxonomy" id="2259033"/>
    <lineage>
        <taxon>Bacteria</taxon>
        <taxon>Bacillati</taxon>
        <taxon>Actinomycetota</taxon>
        <taxon>Actinomycetes</taxon>
        <taxon>Geodermatophilales</taxon>
        <taxon>Geodermatophilaceae</taxon>
        <taxon>Blastococcus</taxon>
    </lineage>
</organism>
<evidence type="ECO:0000256" key="1">
    <source>
        <dbReference type="SAM" id="MobiDB-lite"/>
    </source>
</evidence>
<dbReference type="InterPro" id="IPR012349">
    <property type="entry name" value="Split_barrel_FMN-bd"/>
</dbReference>
<evidence type="ECO:0000313" key="2">
    <source>
        <dbReference type="EMBL" id="MFD2092964.1"/>
    </source>
</evidence>
<dbReference type="Gene3D" id="2.30.110.10">
    <property type="entry name" value="Electron Transport, Fmn-binding Protein, Chain A"/>
    <property type="match status" value="1"/>
</dbReference>
<reference evidence="3" key="1">
    <citation type="journal article" date="2019" name="Int. J. Syst. Evol. Microbiol.">
        <title>The Global Catalogue of Microorganisms (GCM) 10K type strain sequencing project: providing services to taxonomists for standard genome sequencing and annotation.</title>
        <authorList>
            <consortium name="The Broad Institute Genomics Platform"/>
            <consortium name="The Broad Institute Genome Sequencing Center for Infectious Disease"/>
            <person name="Wu L."/>
            <person name="Ma J."/>
        </authorList>
    </citation>
    <scope>NUCLEOTIDE SEQUENCE [LARGE SCALE GENOMIC DNA]</scope>
    <source>
        <strain evidence="3">JCM 3338</strain>
    </source>
</reference>
<comment type="caution">
    <text evidence="2">The sequence shown here is derived from an EMBL/GenBank/DDBJ whole genome shotgun (WGS) entry which is preliminary data.</text>
</comment>
<dbReference type="SUPFAM" id="SSF50475">
    <property type="entry name" value="FMN-binding split barrel"/>
    <property type="match status" value="1"/>
</dbReference>
<keyword evidence="3" id="KW-1185">Reference proteome</keyword>
<name>A0ABW4XDD1_9ACTN</name>
<evidence type="ECO:0000313" key="3">
    <source>
        <dbReference type="Proteomes" id="UP001597402"/>
    </source>
</evidence>